<dbReference type="FunFam" id="1.10.510.10:FF:000087">
    <property type="entry name" value="Mitogen-activated protein kinase kinase kinase 12"/>
    <property type="match status" value="1"/>
</dbReference>
<dbReference type="PROSITE" id="PS00108">
    <property type="entry name" value="PROTEIN_KINASE_ST"/>
    <property type="match status" value="1"/>
</dbReference>
<comment type="caution">
    <text evidence="15">The sequence shown here is derived from an EMBL/GenBank/DDBJ whole genome shotgun (WGS) entry which is preliminary data.</text>
</comment>
<dbReference type="InterPro" id="IPR001245">
    <property type="entry name" value="Ser-Thr/Tyr_kinase_cat_dom"/>
</dbReference>
<dbReference type="Gene3D" id="3.30.200.20">
    <property type="entry name" value="Phosphorylase Kinase, domain 1"/>
    <property type="match status" value="1"/>
</dbReference>
<dbReference type="PANTHER" id="PTHR44329">
    <property type="entry name" value="SERINE/THREONINE-PROTEIN KINASE TNNI3K-RELATED"/>
    <property type="match status" value="1"/>
</dbReference>
<evidence type="ECO:0000256" key="2">
    <source>
        <dbReference type="ARBA" id="ARBA00012406"/>
    </source>
</evidence>
<feature type="region of interest" description="Disordered" evidence="13">
    <location>
        <begin position="546"/>
        <end position="579"/>
    </location>
</feature>
<dbReference type="GO" id="GO:0005524">
    <property type="term" value="F:ATP binding"/>
    <property type="evidence" value="ECO:0007669"/>
    <property type="project" value="UniProtKB-KW"/>
</dbReference>
<organism evidence="15">
    <name type="scientific">Menopon gallinae</name>
    <name type="common">poultry shaft louse</name>
    <dbReference type="NCBI Taxonomy" id="328185"/>
    <lineage>
        <taxon>Eukaryota</taxon>
        <taxon>Metazoa</taxon>
        <taxon>Ecdysozoa</taxon>
        <taxon>Arthropoda</taxon>
        <taxon>Hexapoda</taxon>
        <taxon>Insecta</taxon>
        <taxon>Pterygota</taxon>
        <taxon>Neoptera</taxon>
        <taxon>Paraneoptera</taxon>
        <taxon>Psocodea</taxon>
        <taxon>Troctomorpha</taxon>
        <taxon>Phthiraptera</taxon>
        <taxon>Amblycera</taxon>
        <taxon>Menoponidae</taxon>
        <taxon>Menopon</taxon>
    </lineage>
</organism>
<dbReference type="GO" id="GO:0005737">
    <property type="term" value="C:cytoplasm"/>
    <property type="evidence" value="ECO:0007669"/>
    <property type="project" value="TreeGrafter"/>
</dbReference>
<evidence type="ECO:0000256" key="9">
    <source>
        <dbReference type="ARBA" id="ARBA00048329"/>
    </source>
</evidence>
<keyword evidence="6" id="KW-0418">Kinase</keyword>
<evidence type="ECO:0000256" key="8">
    <source>
        <dbReference type="ARBA" id="ARBA00047559"/>
    </source>
</evidence>
<evidence type="ECO:0000313" key="15">
    <source>
        <dbReference type="EMBL" id="KAL0279826.1"/>
    </source>
</evidence>
<feature type="compositionally biased region" description="Polar residues" evidence="13">
    <location>
        <begin position="742"/>
        <end position="756"/>
    </location>
</feature>
<dbReference type="SUPFAM" id="SSF56112">
    <property type="entry name" value="Protein kinase-like (PK-like)"/>
    <property type="match status" value="1"/>
</dbReference>
<dbReference type="AlphaFoldDB" id="A0AAW2ID15"/>
<feature type="compositionally biased region" description="Basic and acidic residues" evidence="13">
    <location>
        <begin position="488"/>
        <end position="498"/>
    </location>
</feature>
<evidence type="ECO:0000256" key="10">
    <source>
        <dbReference type="ARBA" id="ARBA00074193"/>
    </source>
</evidence>
<feature type="region of interest" description="Disordered" evidence="13">
    <location>
        <begin position="742"/>
        <end position="761"/>
    </location>
</feature>
<evidence type="ECO:0000256" key="7">
    <source>
        <dbReference type="ARBA" id="ARBA00022840"/>
    </source>
</evidence>
<accession>A0AAW2ID15</accession>
<evidence type="ECO:0000256" key="12">
    <source>
        <dbReference type="ARBA" id="ARBA00080806"/>
    </source>
</evidence>
<comment type="catalytic activity">
    <reaction evidence="8">
        <text>L-threonyl-[protein] + ATP = O-phospho-L-threonyl-[protein] + ADP + H(+)</text>
        <dbReference type="Rhea" id="RHEA:46608"/>
        <dbReference type="Rhea" id="RHEA-COMP:11060"/>
        <dbReference type="Rhea" id="RHEA-COMP:11605"/>
        <dbReference type="ChEBI" id="CHEBI:15378"/>
        <dbReference type="ChEBI" id="CHEBI:30013"/>
        <dbReference type="ChEBI" id="CHEBI:30616"/>
        <dbReference type="ChEBI" id="CHEBI:61977"/>
        <dbReference type="ChEBI" id="CHEBI:456216"/>
        <dbReference type="EC" id="2.7.11.25"/>
    </reaction>
</comment>
<evidence type="ECO:0000256" key="11">
    <source>
        <dbReference type="ARBA" id="ARBA00077446"/>
    </source>
</evidence>
<feature type="compositionally biased region" description="Polar residues" evidence="13">
    <location>
        <begin position="827"/>
        <end position="839"/>
    </location>
</feature>
<keyword evidence="7" id="KW-0067">ATP-binding</keyword>
<dbReference type="GO" id="GO:0004709">
    <property type="term" value="F:MAP kinase kinase kinase activity"/>
    <property type="evidence" value="ECO:0007669"/>
    <property type="project" value="UniProtKB-EC"/>
</dbReference>
<dbReference type="InterPro" id="IPR000719">
    <property type="entry name" value="Prot_kinase_dom"/>
</dbReference>
<sequence length="891" mass="101388">MHTPECSVASDQTIDKNYELTENVDDETDYIVSNSESRTLSKDDQEKVANSMLSIQEELGVLGSRVGSPFENGLTQTDIGFEEATENVLALDGSQEPAGWMDGLLGCLQPVWKIIGKATGNELKGHTQDDWEIPIEAITDLTWLGAGAQGAVFSGKFRGEIVAVKKVREQKETDIKTLRKLNHPNIVKFKGVCTQEPFFWIVMEYCPAGTLYNILKSGEQVPPKKLVSWSKQIAAGMNYLHSHKIIHRDLKSPNVLIGVGEVMKISDFGTSREWNEKSTIMSFAGTVAWMAPEVILHEPCSEKVDVWSYGVVLWELLTGEPPYKDVEETCILYGVGSKSMTLHIPETCPEGFRILMTQCWSIKPRNRPSFKIILNHLDIAAKEVLSASCEEYFTSQKSWKKEVVNHMQHMKVSGGDLKRIEADLIRKRKDELKHAQDIRCLFERKMERANHLYLELSTVMLRLEEREREIQEREKNINCRSAYRRRLERPIQRTQERLNKRRKNKEAALTSPEHLSSSASQVSNPEQNSVKSDLYVHLNGSSKAESVILDRVPQRKTRHRHSISSPRPSPGKDRKNKSVFSDSTRSYLIDCGTQTDSTCQCYINSKLNISSRHSVATSTYFVDDEEEDCPKEKVKILEDDKKLYLMFDKNDEEDSKKPVHFIKSNGDRCTYFYRKEDSKSDLSSPNDNPASPMVLSTSSLDEDVQNENKLESDHMEVLDRHSRCVSDDDNLESLGRKVSELSLNGNRISPESTDAENNARHPRRVKSVMEDEIMDSLSGDDDIYEQPIRRKSLARKPIGPGNRNIRYAYKQRIPLQDTGLSDEENTSEYIPSSKGSTLDSKLEFPNGLLKTPVEYNMRQNKRKLSSRRFSDGSESESDSDMQQMNKTETVV</sequence>
<evidence type="ECO:0000256" key="4">
    <source>
        <dbReference type="ARBA" id="ARBA00022679"/>
    </source>
</evidence>
<name>A0AAW2ID15_9NEOP</name>
<feature type="compositionally biased region" description="Polar residues" evidence="13">
    <location>
        <begin position="881"/>
        <end position="891"/>
    </location>
</feature>
<evidence type="ECO:0000256" key="1">
    <source>
        <dbReference type="ARBA" id="ARBA00006529"/>
    </source>
</evidence>
<feature type="region of interest" description="Disordered" evidence="13">
    <location>
        <begin position="677"/>
        <end position="704"/>
    </location>
</feature>
<evidence type="ECO:0000256" key="5">
    <source>
        <dbReference type="ARBA" id="ARBA00022741"/>
    </source>
</evidence>
<protein>
    <recommendedName>
        <fullName evidence="10">Mitogen-activated protein kinase kinase kinase dlk-1</fullName>
        <ecNumber evidence="2">2.7.11.25</ecNumber>
    </recommendedName>
    <alternativeName>
        <fullName evidence="12">DAP kinase-like kinase</fullName>
    </alternativeName>
    <alternativeName>
        <fullName evidence="11">Death-associated protein kinase-like kinase</fullName>
    </alternativeName>
</protein>
<dbReference type="PRINTS" id="PR00109">
    <property type="entry name" value="TYRKINASE"/>
</dbReference>
<comment type="catalytic activity">
    <reaction evidence="9">
        <text>L-seryl-[protein] + ATP = O-phospho-L-seryl-[protein] + ADP + H(+)</text>
        <dbReference type="Rhea" id="RHEA:17989"/>
        <dbReference type="Rhea" id="RHEA-COMP:9863"/>
        <dbReference type="Rhea" id="RHEA-COMP:11604"/>
        <dbReference type="ChEBI" id="CHEBI:15378"/>
        <dbReference type="ChEBI" id="CHEBI:29999"/>
        <dbReference type="ChEBI" id="CHEBI:30616"/>
        <dbReference type="ChEBI" id="CHEBI:83421"/>
        <dbReference type="ChEBI" id="CHEBI:456216"/>
        <dbReference type="EC" id="2.7.11.25"/>
    </reaction>
</comment>
<keyword evidence="4" id="KW-0808">Transferase</keyword>
<keyword evidence="5" id="KW-0547">Nucleotide-binding</keyword>
<dbReference type="PROSITE" id="PS50011">
    <property type="entry name" value="PROTEIN_KINASE_DOM"/>
    <property type="match status" value="1"/>
</dbReference>
<feature type="compositionally biased region" description="Polar residues" evidence="13">
    <location>
        <begin position="681"/>
        <end position="699"/>
    </location>
</feature>
<evidence type="ECO:0000256" key="13">
    <source>
        <dbReference type="SAM" id="MobiDB-lite"/>
    </source>
</evidence>
<dbReference type="EC" id="2.7.11.25" evidence="2"/>
<feature type="region of interest" description="Disordered" evidence="13">
    <location>
        <begin position="488"/>
        <end position="528"/>
    </location>
</feature>
<feature type="domain" description="Protein kinase" evidence="14">
    <location>
        <begin position="138"/>
        <end position="379"/>
    </location>
</feature>
<keyword evidence="3" id="KW-0723">Serine/threonine-protein kinase</keyword>
<dbReference type="Pfam" id="PF07714">
    <property type="entry name" value="PK_Tyr_Ser-Thr"/>
    <property type="match status" value="1"/>
</dbReference>
<dbReference type="EMBL" id="JARGDH010000001">
    <property type="protein sequence ID" value="KAL0279826.1"/>
    <property type="molecule type" value="Genomic_DNA"/>
</dbReference>
<dbReference type="Gene3D" id="1.10.510.10">
    <property type="entry name" value="Transferase(Phosphotransferase) domain 1"/>
    <property type="match status" value="1"/>
</dbReference>
<reference evidence="15" key="1">
    <citation type="journal article" date="2024" name="Gigascience">
        <title>Chromosome-level genome of the poultry shaft louse Menopon gallinae provides insight into the host-switching and adaptive evolution of parasitic lice.</title>
        <authorList>
            <person name="Xu Y."/>
            <person name="Ma L."/>
            <person name="Liu S."/>
            <person name="Liang Y."/>
            <person name="Liu Q."/>
            <person name="He Z."/>
            <person name="Tian L."/>
            <person name="Duan Y."/>
            <person name="Cai W."/>
            <person name="Li H."/>
            <person name="Song F."/>
        </authorList>
    </citation>
    <scope>NUCLEOTIDE SEQUENCE</scope>
    <source>
        <strain evidence="15">Cailab_2023a</strain>
    </source>
</reference>
<evidence type="ECO:0000259" key="14">
    <source>
        <dbReference type="PROSITE" id="PS50011"/>
    </source>
</evidence>
<dbReference type="InterPro" id="IPR008271">
    <property type="entry name" value="Ser/Thr_kinase_AS"/>
</dbReference>
<evidence type="ECO:0000256" key="6">
    <source>
        <dbReference type="ARBA" id="ARBA00022777"/>
    </source>
</evidence>
<feature type="compositionally biased region" description="Polar residues" evidence="13">
    <location>
        <begin position="513"/>
        <end position="528"/>
    </location>
</feature>
<dbReference type="InterPro" id="IPR011009">
    <property type="entry name" value="Kinase-like_dom_sf"/>
</dbReference>
<dbReference type="SMART" id="SM00220">
    <property type="entry name" value="S_TKc"/>
    <property type="match status" value="1"/>
</dbReference>
<gene>
    <name evidence="15" type="ORF">PYX00_001306</name>
</gene>
<dbReference type="GO" id="GO:0006950">
    <property type="term" value="P:response to stress"/>
    <property type="evidence" value="ECO:0007669"/>
    <property type="project" value="UniProtKB-ARBA"/>
</dbReference>
<dbReference type="PANTHER" id="PTHR44329:SF304">
    <property type="entry name" value="MITOGEN-ACTIVATED PROTEIN KINASE KINASE KINASE 13-LIKE ISOFORM X1"/>
    <property type="match status" value="1"/>
</dbReference>
<proteinExistence type="inferred from homology"/>
<evidence type="ECO:0000256" key="3">
    <source>
        <dbReference type="ARBA" id="ARBA00022527"/>
    </source>
</evidence>
<feature type="region of interest" description="Disordered" evidence="13">
    <location>
        <begin position="816"/>
        <end position="891"/>
    </location>
</feature>
<comment type="similarity">
    <text evidence="1">Belongs to the protein kinase superfamily. STE Ser/Thr protein kinase family. MAP kinase kinase kinase subfamily.</text>
</comment>
<dbReference type="InterPro" id="IPR051681">
    <property type="entry name" value="Ser/Thr_Kinases-Pseudokinases"/>
</dbReference>